<dbReference type="KEGG" id="cput:CONPUDRAFT_142611"/>
<evidence type="ECO:0000313" key="4">
    <source>
        <dbReference type="EMBL" id="EIW84251.1"/>
    </source>
</evidence>
<feature type="transmembrane region" description="Helical" evidence="2">
    <location>
        <begin position="75"/>
        <end position="93"/>
    </location>
</feature>
<accession>A0A5M3N031</accession>
<dbReference type="EMBL" id="JH711575">
    <property type="protein sequence ID" value="EIW84251.1"/>
    <property type="molecule type" value="Genomic_DNA"/>
</dbReference>
<feature type="domain" description="DUF6534" evidence="3">
    <location>
        <begin position="140"/>
        <end position="206"/>
    </location>
</feature>
<dbReference type="PANTHER" id="PTHR40465">
    <property type="entry name" value="CHROMOSOME 1, WHOLE GENOME SHOTGUN SEQUENCE"/>
    <property type="match status" value="1"/>
</dbReference>
<feature type="transmembrane region" description="Helical" evidence="2">
    <location>
        <begin position="168"/>
        <end position="192"/>
    </location>
</feature>
<dbReference type="RefSeq" id="XP_007766004.1">
    <property type="nucleotide sequence ID" value="XM_007767814.1"/>
</dbReference>
<feature type="transmembrane region" description="Helical" evidence="2">
    <location>
        <begin position="131"/>
        <end position="156"/>
    </location>
</feature>
<name>A0A5M3N031_CONPW</name>
<keyword evidence="2" id="KW-0812">Transmembrane</keyword>
<keyword evidence="2" id="KW-0472">Membrane</keyword>
<keyword evidence="5" id="KW-1185">Reference proteome</keyword>
<gene>
    <name evidence="4" type="ORF">CONPUDRAFT_142611</name>
</gene>
<dbReference type="OrthoDB" id="2535105at2759"/>
<evidence type="ECO:0000313" key="5">
    <source>
        <dbReference type="Proteomes" id="UP000053558"/>
    </source>
</evidence>
<reference evidence="5" key="1">
    <citation type="journal article" date="2012" name="Science">
        <title>The Paleozoic origin of enzymatic lignin decomposition reconstructed from 31 fungal genomes.</title>
        <authorList>
            <person name="Floudas D."/>
            <person name="Binder M."/>
            <person name="Riley R."/>
            <person name="Barry K."/>
            <person name="Blanchette R.A."/>
            <person name="Henrissat B."/>
            <person name="Martinez A.T."/>
            <person name="Otillar R."/>
            <person name="Spatafora J.W."/>
            <person name="Yadav J.S."/>
            <person name="Aerts A."/>
            <person name="Benoit I."/>
            <person name="Boyd A."/>
            <person name="Carlson A."/>
            <person name="Copeland A."/>
            <person name="Coutinho P.M."/>
            <person name="de Vries R.P."/>
            <person name="Ferreira P."/>
            <person name="Findley K."/>
            <person name="Foster B."/>
            <person name="Gaskell J."/>
            <person name="Glotzer D."/>
            <person name="Gorecki P."/>
            <person name="Heitman J."/>
            <person name="Hesse C."/>
            <person name="Hori C."/>
            <person name="Igarashi K."/>
            <person name="Jurgens J.A."/>
            <person name="Kallen N."/>
            <person name="Kersten P."/>
            <person name="Kohler A."/>
            <person name="Kuees U."/>
            <person name="Kumar T.K.A."/>
            <person name="Kuo A."/>
            <person name="LaButti K."/>
            <person name="Larrondo L.F."/>
            <person name="Lindquist E."/>
            <person name="Ling A."/>
            <person name="Lombard V."/>
            <person name="Lucas S."/>
            <person name="Lundell T."/>
            <person name="Martin R."/>
            <person name="McLaughlin D.J."/>
            <person name="Morgenstern I."/>
            <person name="Morin E."/>
            <person name="Murat C."/>
            <person name="Nagy L.G."/>
            <person name="Nolan M."/>
            <person name="Ohm R.A."/>
            <person name="Patyshakuliyeva A."/>
            <person name="Rokas A."/>
            <person name="Ruiz-Duenas F.J."/>
            <person name="Sabat G."/>
            <person name="Salamov A."/>
            <person name="Samejima M."/>
            <person name="Schmutz J."/>
            <person name="Slot J.C."/>
            <person name="St John F."/>
            <person name="Stenlid J."/>
            <person name="Sun H."/>
            <person name="Sun S."/>
            <person name="Syed K."/>
            <person name="Tsang A."/>
            <person name="Wiebenga A."/>
            <person name="Young D."/>
            <person name="Pisabarro A."/>
            <person name="Eastwood D.C."/>
            <person name="Martin F."/>
            <person name="Cullen D."/>
            <person name="Grigoriev I.V."/>
            <person name="Hibbett D.S."/>
        </authorList>
    </citation>
    <scope>NUCLEOTIDE SEQUENCE [LARGE SCALE GENOMIC DNA]</scope>
    <source>
        <strain evidence="5">RWD-64-598 SS2</strain>
    </source>
</reference>
<sequence>MSAPLLATPSLDDTYGAILIGLVGASTLFGFSTVRSFIYLRNHTHEARFTLWKVVVWMLWFMDTLHLAFIVHMTYVYLITDYADILSLAWVVWSFKAHVVVAVVVIIPLITVLIWATFNCNLWTDLTHLEWAVYTTFAITAVVDIFIAGSLCYLLASTRTGFASPDSIVLKIMTFVLDTGLLTSICSLTIIITCAAMPHNFIFLGVDLAVIEPMMNARYYIGADGVAGASADELKLSRSMSGIPGLNLEAAVTARERSASESVQPLSLQGCGRDLSFPGPRPYRSGT</sequence>
<feature type="transmembrane region" description="Helical" evidence="2">
    <location>
        <begin position="100"/>
        <end position="119"/>
    </location>
</feature>
<feature type="transmembrane region" description="Helical" evidence="2">
    <location>
        <begin position="50"/>
        <end position="69"/>
    </location>
</feature>
<dbReference type="InterPro" id="IPR045339">
    <property type="entry name" value="DUF6534"/>
</dbReference>
<dbReference type="AlphaFoldDB" id="A0A5M3N031"/>
<dbReference type="Pfam" id="PF20152">
    <property type="entry name" value="DUF6534"/>
    <property type="match status" value="1"/>
</dbReference>
<proteinExistence type="predicted"/>
<dbReference type="OMA" id="THEARFT"/>
<feature type="transmembrane region" description="Helical" evidence="2">
    <location>
        <begin position="15"/>
        <end position="38"/>
    </location>
</feature>
<evidence type="ECO:0000256" key="1">
    <source>
        <dbReference type="SAM" id="MobiDB-lite"/>
    </source>
</evidence>
<dbReference type="GeneID" id="19201764"/>
<dbReference type="PANTHER" id="PTHR40465:SF1">
    <property type="entry name" value="DUF6534 DOMAIN-CONTAINING PROTEIN"/>
    <property type="match status" value="1"/>
</dbReference>
<dbReference type="Proteomes" id="UP000053558">
    <property type="component" value="Unassembled WGS sequence"/>
</dbReference>
<protein>
    <recommendedName>
        <fullName evidence="3">DUF6534 domain-containing protein</fullName>
    </recommendedName>
</protein>
<organism evidence="4 5">
    <name type="scientific">Coniophora puteana (strain RWD-64-598)</name>
    <name type="common">Brown rot fungus</name>
    <dbReference type="NCBI Taxonomy" id="741705"/>
    <lineage>
        <taxon>Eukaryota</taxon>
        <taxon>Fungi</taxon>
        <taxon>Dikarya</taxon>
        <taxon>Basidiomycota</taxon>
        <taxon>Agaricomycotina</taxon>
        <taxon>Agaricomycetes</taxon>
        <taxon>Agaricomycetidae</taxon>
        <taxon>Boletales</taxon>
        <taxon>Coniophorineae</taxon>
        <taxon>Coniophoraceae</taxon>
        <taxon>Coniophora</taxon>
    </lineage>
</organism>
<feature type="region of interest" description="Disordered" evidence="1">
    <location>
        <begin position="260"/>
        <end position="287"/>
    </location>
</feature>
<evidence type="ECO:0000256" key="2">
    <source>
        <dbReference type="SAM" id="Phobius"/>
    </source>
</evidence>
<comment type="caution">
    <text evidence="4">The sequence shown here is derived from an EMBL/GenBank/DDBJ whole genome shotgun (WGS) entry which is preliminary data.</text>
</comment>
<evidence type="ECO:0000259" key="3">
    <source>
        <dbReference type="Pfam" id="PF20152"/>
    </source>
</evidence>
<keyword evidence="2" id="KW-1133">Transmembrane helix</keyword>